<dbReference type="SUPFAM" id="SSF53335">
    <property type="entry name" value="S-adenosyl-L-methionine-dependent methyltransferases"/>
    <property type="match status" value="1"/>
</dbReference>
<comment type="subcellular location">
    <subcellularLocation>
        <location evidence="6">Cytoplasm</location>
    </subcellularLocation>
</comment>
<keyword evidence="9" id="KW-1185">Reference proteome</keyword>
<dbReference type="Pfam" id="PF01795">
    <property type="entry name" value="Methyltransf_5"/>
    <property type="match status" value="1"/>
</dbReference>
<dbReference type="Gene3D" id="3.40.50.150">
    <property type="entry name" value="Vaccinia Virus protein VP39"/>
    <property type="match status" value="1"/>
</dbReference>
<dbReference type="Gene3D" id="1.10.150.170">
    <property type="entry name" value="Putative methyltransferase TM0872, insert domain"/>
    <property type="match status" value="1"/>
</dbReference>
<comment type="function">
    <text evidence="6">Specifically methylates the N4 position of cytidine in position 1402 (C1402) of 16S rRNA.</text>
</comment>
<dbReference type="InterPro" id="IPR002903">
    <property type="entry name" value="RsmH"/>
</dbReference>
<evidence type="ECO:0000256" key="2">
    <source>
        <dbReference type="ARBA" id="ARBA00022552"/>
    </source>
</evidence>
<dbReference type="PIRSF" id="PIRSF004486">
    <property type="entry name" value="MraW"/>
    <property type="match status" value="1"/>
</dbReference>
<keyword evidence="6" id="KW-0963">Cytoplasm</keyword>
<dbReference type="FunFam" id="1.10.150.170:FF:000003">
    <property type="entry name" value="Ribosomal RNA small subunit methyltransferase H"/>
    <property type="match status" value="1"/>
</dbReference>
<comment type="similarity">
    <text evidence="1 6">Belongs to the methyltransferase superfamily. RsmH family.</text>
</comment>
<evidence type="ECO:0000256" key="4">
    <source>
        <dbReference type="ARBA" id="ARBA00022679"/>
    </source>
</evidence>
<dbReference type="SUPFAM" id="SSF81799">
    <property type="entry name" value="Putative methyltransferase TM0872, insert domain"/>
    <property type="match status" value="1"/>
</dbReference>
<keyword evidence="2 6" id="KW-0698">rRNA processing</keyword>
<comment type="caution">
    <text evidence="8">The sequence shown here is derived from an EMBL/GenBank/DDBJ whole genome shotgun (WGS) entry which is preliminary data.</text>
</comment>
<gene>
    <name evidence="6" type="primary">rsmH</name>
    <name evidence="8" type="ORF">N177_0318</name>
</gene>
<dbReference type="InterPro" id="IPR029063">
    <property type="entry name" value="SAM-dependent_MTases_sf"/>
</dbReference>
<evidence type="ECO:0000256" key="6">
    <source>
        <dbReference type="HAMAP-Rule" id="MF_01007"/>
    </source>
</evidence>
<dbReference type="STRING" id="631454.N177_0318"/>
<dbReference type="EMBL" id="AWXZ01000007">
    <property type="protein sequence ID" value="ESR27339.1"/>
    <property type="molecule type" value="Genomic_DNA"/>
</dbReference>
<dbReference type="eggNOG" id="COG0275">
    <property type="taxonomic scope" value="Bacteria"/>
</dbReference>
<feature type="binding site" evidence="6">
    <location>
        <position position="120"/>
    </location>
    <ligand>
        <name>S-adenosyl-L-methionine</name>
        <dbReference type="ChEBI" id="CHEBI:59789"/>
    </ligand>
</feature>
<dbReference type="GO" id="GO:0071424">
    <property type="term" value="F:rRNA (cytosine-N4-)-methyltransferase activity"/>
    <property type="evidence" value="ECO:0007669"/>
    <property type="project" value="UniProtKB-UniRule"/>
</dbReference>
<organism evidence="8 9">
    <name type="scientific">Lutibaculum baratangense AMV1</name>
    <dbReference type="NCBI Taxonomy" id="631454"/>
    <lineage>
        <taxon>Bacteria</taxon>
        <taxon>Pseudomonadati</taxon>
        <taxon>Pseudomonadota</taxon>
        <taxon>Alphaproteobacteria</taxon>
        <taxon>Hyphomicrobiales</taxon>
        <taxon>Tepidamorphaceae</taxon>
        <taxon>Lutibaculum</taxon>
    </lineage>
</organism>
<evidence type="ECO:0000313" key="8">
    <source>
        <dbReference type="EMBL" id="ESR27339.1"/>
    </source>
</evidence>
<evidence type="ECO:0000256" key="5">
    <source>
        <dbReference type="ARBA" id="ARBA00022691"/>
    </source>
</evidence>
<dbReference type="RefSeq" id="WP_023430475.1">
    <property type="nucleotide sequence ID" value="NZ_AWXZ01000007.1"/>
</dbReference>
<dbReference type="InterPro" id="IPR023397">
    <property type="entry name" value="SAM-dep_MeTrfase_MraW_recog"/>
</dbReference>
<name>V4RPY7_9HYPH</name>
<accession>V4RPY7</accession>
<evidence type="ECO:0000313" key="9">
    <source>
        <dbReference type="Proteomes" id="UP000017819"/>
    </source>
</evidence>
<keyword evidence="5 6" id="KW-0949">S-adenosyl-L-methionine</keyword>
<evidence type="ECO:0000256" key="1">
    <source>
        <dbReference type="ARBA" id="ARBA00010396"/>
    </source>
</evidence>
<feature type="binding site" evidence="6">
    <location>
        <position position="92"/>
    </location>
    <ligand>
        <name>S-adenosyl-L-methionine</name>
        <dbReference type="ChEBI" id="CHEBI:59789"/>
    </ligand>
</feature>
<dbReference type="EC" id="2.1.1.199" evidence="6"/>
<keyword evidence="3 6" id="KW-0489">Methyltransferase</keyword>
<feature type="binding site" evidence="6">
    <location>
        <position position="113"/>
    </location>
    <ligand>
        <name>S-adenosyl-L-methionine</name>
        <dbReference type="ChEBI" id="CHEBI:59789"/>
    </ligand>
</feature>
<feature type="binding site" evidence="6">
    <location>
        <position position="65"/>
    </location>
    <ligand>
        <name>S-adenosyl-L-methionine</name>
        <dbReference type="ChEBI" id="CHEBI:59789"/>
    </ligand>
</feature>
<protein>
    <recommendedName>
        <fullName evidence="6">Ribosomal RNA small subunit methyltransferase H</fullName>
        <ecNumber evidence="6">2.1.1.199</ecNumber>
    </recommendedName>
    <alternativeName>
        <fullName evidence="6">16S rRNA m(4)C1402 methyltransferase</fullName>
    </alternativeName>
    <alternativeName>
        <fullName evidence="6">rRNA (cytosine-N(4)-)-methyltransferase RsmH</fullName>
    </alternativeName>
</protein>
<evidence type="ECO:0000256" key="7">
    <source>
        <dbReference type="SAM" id="MobiDB-lite"/>
    </source>
</evidence>
<comment type="catalytic activity">
    <reaction evidence="6">
        <text>cytidine(1402) in 16S rRNA + S-adenosyl-L-methionine = N(4)-methylcytidine(1402) in 16S rRNA + S-adenosyl-L-homocysteine + H(+)</text>
        <dbReference type="Rhea" id="RHEA:42928"/>
        <dbReference type="Rhea" id="RHEA-COMP:10286"/>
        <dbReference type="Rhea" id="RHEA-COMP:10287"/>
        <dbReference type="ChEBI" id="CHEBI:15378"/>
        <dbReference type="ChEBI" id="CHEBI:57856"/>
        <dbReference type="ChEBI" id="CHEBI:59789"/>
        <dbReference type="ChEBI" id="CHEBI:74506"/>
        <dbReference type="ChEBI" id="CHEBI:82748"/>
        <dbReference type="EC" id="2.1.1.199"/>
    </reaction>
</comment>
<dbReference type="GO" id="GO:0005737">
    <property type="term" value="C:cytoplasm"/>
    <property type="evidence" value="ECO:0007669"/>
    <property type="project" value="UniProtKB-SubCell"/>
</dbReference>
<evidence type="ECO:0000256" key="3">
    <source>
        <dbReference type="ARBA" id="ARBA00022603"/>
    </source>
</evidence>
<dbReference type="PANTHER" id="PTHR11265:SF0">
    <property type="entry name" value="12S RRNA N4-METHYLCYTIDINE METHYLTRANSFERASE"/>
    <property type="match status" value="1"/>
</dbReference>
<dbReference type="Proteomes" id="UP000017819">
    <property type="component" value="Unassembled WGS sequence"/>
</dbReference>
<feature type="binding site" evidence="6">
    <location>
        <begin position="47"/>
        <end position="49"/>
    </location>
    <ligand>
        <name>S-adenosyl-L-methionine</name>
        <dbReference type="ChEBI" id="CHEBI:59789"/>
    </ligand>
</feature>
<dbReference type="AlphaFoldDB" id="V4RPY7"/>
<dbReference type="GO" id="GO:0070475">
    <property type="term" value="P:rRNA base methylation"/>
    <property type="evidence" value="ECO:0007669"/>
    <property type="project" value="UniProtKB-UniRule"/>
</dbReference>
<dbReference type="OrthoDB" id="9806637at2"/>
<reference evidence="8 9" key="1">
    <citation type="journal article" date="2014" name="Genome Announc.">
        <title>Draft Genome Sequence of Lutibaculum baratangense Strain AMV1T, Isolated from a Mud Volcano in Andamans, India.</title>
        <authorList>
            <person name="Singh A."/>
            <person name="Sreenivas A."/>
            <person name="Sathyanarayana Reddy G."/>
            <person name="Pinnaka A.K."/>
            <person name="Shivaji S."/>
        </authorList>
    </citation>
    <scope>NUCLEOTIDE SEQUENCE [LARGE SCALE GENOMIC DNA]</scope>
    <source>
        <strain evidence="8 9">AMV1</strain>
    </source>
</reference>
<dbReference type="HAMAP" id="MF_01007">
    <property type="entry name" value="16SrRNA_methyltr_H"/>
    <property type="match status" value="1"/>
</dbReference>
<dbReference type="PATRIC" id="fig|631454.5.peg.316"/>
<dbReference type="NCBIfam" id="TIGR00006">
    <property type="entry name" value="16S rRNA (cytosine(1402)-N(4))-methyltransferase RsmH"/>
    <property type="match status" value="1"/>
</dbReference>
<proteinExistence type="inferred from homology"/>
<dbReference type="PANTHER" id="PTHR11265">
    <property type="entry name" value="S-ADENOSYL-METHYLTRANSFERASE MRAW"/>
    <property type="match status" value="1"/>
</dbReference>
<keyword evidence="4 6" id="KW-0808">Transferase</keyword>
<sequence length="347" mass="37056">MMASRDTSTGGVAGGLARHIPVLAREVLEWLEPAAGGVYVDGTFGAGGYARLVLEAADCRVVGIDRDPGAIAGAASLASEFRGRLDICEGRFSQMAEIVAGLGLPGVRGVMLDLGVSSMQLDEAERGFSFMRDGPLDMRMSQSGPTAADVVNTAEEDDLARIVKVLGEEKKSRRVAQAIVRRRGERPFTRTGDLAEVVAAAVGPSREKINPATRTFQALRLHVNQELQEVAEGLLVAERILEPGGRIVVVSFHSLEDRIVKRFLASRSGKVGGSRHLPAAVGPAPTFELLTRQAVMPGEGEIEANPRARSARLRAARRTEAPAIDGLPDDISLPRLPEVPAYRSGRE</sequence>
<feature type="region of interest" description="Disordered" evidence="7">
    <location>
        <begin position="298"/>
        <end position="347"/>
    </location>
</feature>